<evidence type="ECO:0000256" key="3">
    <source>
        <dbReference type="ARBA" id="ARBA00022833"/>
    </source>
</evidence>
<evidence type="ECO:0000259" key="4">
    <source>
        <dbReference type="Pfam" id="PF01717"/>
    </source>
</evidence>
<dbReference type="CDD" id="cd03311">
    <property type="entry name" value="CIMS_C_terminal_like"/>
    <property type="match status" value="1"/>
</dbReference>
<dbReference type="AlphaFoldDB" id="E3GXM7"/>
<accession>E3GXM7</accession>
<protein>
    <submittedName>
        <fullName evidence="5">Methionine synthase (B12-independent)</fullName>
        <ecNumber evidence="5">2.1.1.14</ecNumber>
    </submittedName>
</protein>
<dbReference type="Proteomes" id="UP000002315">
    <property type="component" value="Chromosome"/>
</dbReference>
<dbReference type="GO" id="GO:0008270">
    <property type="term" value="F:zinc ion binding"/>
    <property type="evidence" value="ECO:0007669"/>
    <property type="project" value="InterPro"/>
</dbReference>
<dbReference type="GO" id="GO:0003871">
    <property type="term" value="F:5-methyltetrahydropteroyltriglutamate-homocysteine S-methyltransferase activity"/>
    <property type="evidence" value="ECO:0007669"/>
    <property type="project" value="UniProtKB-EC"/>
</dbReference>
<keyword evidence="2" id="KW-0479">Metal-binding</keyword>
<dbReference type="KEGG" id="mfv:Mfer_0256"/>
<keyword evidence="6" id="KW-1185">Reference proteome</keyword>
<proteinExistence type="predicted"/>
<keyword evidence="3" id="KW-0862">Zinc</keyword>
<dbReference type="Gene3D" id="3.20.20.210">
    <property type="match status" value="1"/>
</dbReference>
<gene>
    <name evidence="5" type="ordered locus">Mfer_0256</name>
</gene>
<evidence type="ECO:0000256" key="1">
    <source>
        <dbReference type="ARBA" id="ARBA00001947"/>
    </source>
</evidence>
<dbReference type="Pfam" id="PF01717">
    <property type="entry name" value="Meth_synt_2"/>
    <property type="match status" value="1"/>
</dbReference>
<evidence type="ECO:0000313" key="6">
    <source>
        <dbReference type="Proteomes" id="UP000002315"/>
    </source>
</evidence>
<evidence type="ECO:0000313" key="5">
    <source>
        <dbReference type="EMBL" id="ADP77059.1"/>
    </source>
</evidence>
<dbReference type="GO" id="GO:0032259">
    <property type="term" value="P:methylation"/>
    <property type="evidence" value="ECO:0007669"/>
    <property type="project" value="UniProtKB-KW"/>
</dbReference>
<feature type="domain" description="Cobalamin-independent methionine synthase MetE C-terminal/archaeal" evidence="4">
    <location>
        <begin position="1"/>
        <end position="303"/>
    </location>
</feature>
<keyword evidence="5" id="KW-0808">Transferase</keyword>
<dbReference type="NCBIfam" id="NF002119">
    <property type="entry name" value="PRK00957.1"/>
    <property type="match status" value="1"/>
</dbReference>
<reference evidence="5 6" key="1">
    <citation type="journal article" date="2010" name="Stand. Genomic Sci.">
        <title>Complete genome sequence of Methanothermus fervidus type strain (V24S).</title>
        <authorList>
            <person name="Anderson I."/>
            <person name="Djao O.D."/>
            <person name="Misra M."/>
            <person name="Chertkov O."/>
            <person name="Nolan M."/>
            <person name="Lucas S."/>
            <person name="Lapidus A."/>
            <person name="Del Rio T.G."/>
            <person name="Tice H."/>
            <person name="Cheng J.F."/>
            <person name="Tapia R."/>
            <person name="Han C."/>
            <person name="Goodwin L."/>
            <person name="Pitluck S."/>
            <person name="Liolios K."/>
            <person name="Ivanova N."/>
            <person name="Mavromatis K."/>
            <person name="Mikhailova N."/>
            <person name="Pati A."/>
            <person name="Brambilla E."/>
            <person name="Chen A."/>
            <person name="Palaniappan K."/>
            <person name="Land M."/>
            <person name="Hauser L."/>
            <person name="Chang Y.J."/>
            <person name="Jeffries C.D."/>
            <person name="Sikorski J."/>
            <person name="Spring S."/>
            <person name="Rohde M."/>
            <person name="Eichinger K."/>
            <person name="Huber H."/>
            <person name="Wirth R."/>
            <person name="Goker M."/>
            <person name="Detter J.C."/>
            <person name="Woyke T."/>
            <person name="Bristow J."/>
            <person name="Eisen J.A."/>
            <person name="Markowitz V."/>
            <person name="Hugenholtz P."/>
            <person name="Klenk H.P."/>
            <person name="Kyrpides N.C."/>
        </authorList>
    </citation>
    <scope>NUCLEOTIDE SEQUENCE [LARGE SCALE GENOMIC DNA]</scope>
    <source>
        <strain evidence="6">ATCC 43054 / DSM 2088 / JCM 10308 / V24 S</strain>
    </source>
</reference>
<dbReference type="STRING" id="523846.Mfer_0256"/>
<sequence>MLTTVVGSYPPYPRGPTSLIEKIQDIFGMYDKYKPAIELAVVDQIKAGIDIISDGQVRGNMIEIFAKKIPGMDFVNGSAIVYGKILPPKNPITVEDVKFAIKLKNKIKKNVKVKGIITGPCTLAYSSKIEGFYKSKENLMFDIAEALKVEAKFLEKLDIAMIQIDEPILSTGIVNIKTAKKVIETITDEVSIPISLHVCGSIVDIFEKLLEFNVDIIDCEFAGTKENLNILEDVDLKGKKIGFGCVNTKTNKVESVEEIKKRILKGIELIGKENMVIDPDCGLRNLKRESAFNKLKNMVRAAHAISN</sequence>
<dbReference type="PANTHER" id="PTHR30519">
    <property type="entry name" value="5-METHYLTETRAHYDROPTEROYLTRIGLUTAMATE--HOMOCYSTEINE METHYLTRANSFERASE"/>
    <property type="match status" value="1"/>
</dbReference>
<evidence type="ECO:0000256" key="2">
    <source>
        <dbReference type="ARBA" id="ARBA00022723"/>
    </source>
</evidence>
<dbReference type="EC" id="2.1.1.14" evidence="5"/>
<dbReference type="OrthoDB" id="17656at2157"/>
<dbReference type="HOGENOM" id="CLU_040013_3_2_2"/>
<organism evidence="5 6">
    <name type="scientific">Methanothermus fervidus (strain ATCC 43054 / DSM 2088 / JCM 10308 / V24 S)</name>
    <dbReference type="NCBI Taxonomy" id="523846"/>
    <lineage>
        <taxon>Archaea</taxon>
        <taxon>Methanobacteriati</taxon>
        <taxon>Methanobacteriota</taxon>
        <taxon>Methanomada group</taxon>
        <taxon>Methanobacteria</taxon>
        <taxon>Methanobacteriales</taxon>
        <taxon>Methanothermaceae</taxon>
        <taxon>Methanothermus</taxon>
    </lineage>
</organism>
<keyword evidence="5" id="KW-0489">Methyltransferase</keyword>
<dbReference type="InterPro" id="IPR002629">
    <property type="entry name" value="Met_Synth_C/arc"/>
</dbReference>
<dbReference type="SUPFAM" id="SSF51726">
    <property type="entry name" value="UROD/MetE-like"/>
    <property type="match status" value="1"/>
</dbReference>
<dbReference type="GO" id="GO:0009086">
    <property type="term" value="P:methionine biosynthetic process"/>
    <property type="evidence" value="ECO:0007669"/>
    <property type="project" value="InterPro"/>
</dbReference>
<dbReference type="InterPro" id="IPR038071">
    <property type="entry name" value="UROD/MetE-like_sf"/>
</dbReference>
<dbReference type="EMBL" id="CP002278">
    <property type="protein sequence ID" value="ADP77059.1"/>
    <property type="molecule type" value="Genomic_DNA"/>
</dbReference>
<comment type="cofactor">
    <cofactor evidence="1">
        <name>Zn(2+)</name>
        <dbReference type="ChEBI" id="CHEBI:29105"/>
    </cofactor>
</comment>
<name>E3GXM7_METFV</name>